<organism evidence="1 2">
    <name type="scientific">Burkholderia lata (strain ATCC 17760 / DSM 23089 / LMG 22485 / NCIMB 9086 / R18194 / 383)</name>
    <dbReference type="NCBI Taxonomy" id="482957"/>
    <lineage>
        <taxon>Bacteria</taxon>
        <taxon>Pseudomonadati</taxon>
        <taxon>Pseudomonadota</taxon>
        <taxon>Betaproteobacteria</taxon>
        <taxon>Burkholderiales</taxon>
        <taxon>Burkholderiaceae</taxon>
        <taxon>Burkholderia</taxon>
        <taxon>Burkholderia cepacia complex</taxon>
    </lineage>
</organism>
<name>A0A6P2LZY9_BURL3</name>
<dbReference type="AlphaFoldDB" id="A0A6P2LZY9"/>
<sequence>MRSLEAESEGDGAGGYALSRLRFAGGAAADGACIERPAAWRRAVCGTSAALARHSFGGGVFGLNSHSGSIAQCQHSGLRALHT</sequence>
<reference evidence="1 2" key="1">
    <citation type="submission" date="2019-09" db="EMBL/GenBank/DDBJ databases">
        <authorList>
            <person name="Depoorter E."/>
        </authorList>
    </citation>
    <scope>NUCLEOTIDE SEQUENCE [LARGE SCALE GENOMIC DNA]</scope>
    <source>
        <strain evidence="1">LMG 23254</strain>
    </source>
</reference>
<gene>
    <name evidence="1" type="ORF">BLA23254_03455</name>
</gene>
<evidence type="ECO:0000313" key="2">
    <source>
        <dbReference type="Proteomes" id="UP000494218"/>
    </source>
</evidence>
<evidence type="ECO:0000313" key="1">
    <source>
        <dbReference type="EMBL" id="VWB73718.1"/>
    </source>
</evidence>
<dbReference type="Proteomes" id="UP000494218">
    <property type="component" value="Unassembled WGS sequence"/>
</dbReference>
<dbReference type="EMBL" id="CABVPW010000015">
    <property type="protein sequence ID" value="VWB73718.1"/>
    <property type="molecule type" value="Genomic_DNA"/>
</dbReference>
<protein>
    <submittedName>
        <fullName evidence="1">Uncharacterized protein</fullName>
    </submittedName>
</protein>
<proteinExistence type="predicted"/>
<accession>A0A6P2LZY9</accession>